<feature type="transmembrane region" description="Helical" evidence="1">
    <location>
        <begin position="322"/>
        <end position="341"/>
    </location>
</feature>
<sequence>MFKEFFSREVKTALKQPMVYIFMLLLGLLAFGAVSSDKVMIGGAIGNINTNSPDIVFKFSFILSIFGLLIAAAFFNNAALRDYDNQFNEILFSTPIKKKDYFFGRFLGALLLSTLPFVGIYLGITIGTFIAPPLDWIDQERMGTLPVNAFLASYFLVILPNMFFAGSIIFFLATKFKNTTISFVGAMVIIIGYIISITLTSDIENENIGALVDIFGVNAYGIQTKYYTAFEKNTLLPEVFSLLGLNRLIWLTLGIIITALSYVNFSFSDSKGKTKKEKVEKKTTKVFIKPASLSKFTQHTDWVQFKSFFSIYSKTILRSTTYKTLIIFSLLLLIVDLFQGYEYFGLQSYPVTYKVYDSISNASQIFFIIIIVFYSGELIWQDREVHLNEVVDSSPHTTFSSLLAKVLSISYSITIMYFILVIIGISYQLINGFTDIKLFVYFVNFALSILPSLFATSCLMLLIHVIINNKYIGYAASLVLIFSLGILLSVLDVSSKMFDLGSTLSIQYSDMNSFGPGLVGAIWFDAYWIIFSIILLLIAGLLYNRGTELSILKRVKNITRNLDINYIGALSFFSLIWIILAGVIFYNTQVINDYETSDEIEENRAYYEKEFKQYENAPQPKLTDVLFNINIFPKERNVYSVTDLTFKNQTDVAIDTLFFTLNSDWDTEFVLPNGKEVFYDEKTGFKKIALAKSLQPNEVLKYTIKSNYISEGFENNRGNTSIVENGTFLNNSDILPSFGYQSGFELSDKYKRKEYDLAPKERVPALNEHCGPECDSNYLTNGISDWVNIETHISTSSDQIAIAPGSLIKEWKKDNRNCFTYRVDHASQAFMSFISARYEVKRKIWNGIDIEIYYDKQHAVNVDKMITAVEKSLDYYTTNFGPYFHNQARIIEFPRYATFAQAFPGTMPYSEAFGFIVDLEDEEGNNVIDAVIAHEMAHQWWAHQEVGANVQGGTMLTESFSEYASLMVMKQTTSPIKMKDFLKYDLNRYLGGRGGEREKELPLYKVENQQYIHYGKGSVILYALQEYIGEDSVNAALSSFLDEFRYKEPPYPTSNDFLRHLEPRVPDSLNYLIDDWFKEITLYDYRLKSSTLDELGDSTYKVTVTIDSKKIKSDSIGNETTVALNEWVDIGFFGDDDEEDLFYTERVKVDKENSTYEFILDKLPIKAGIDPKRLLIERVYDDNIKKIDQ</sequence>
<dbReference type="KEGG" id="fll:EI427_03225"/>
<keyword evidence="1" id="KW-0812">Transmembrane</keyword>
<dbReference type="RefSeq" id="WP_126611562.1">
    <property type="nucleotide sequence ID" value="NZ_CP034562.1"/>
</dbReference>
<dbReference type="OrthoDB" id="100605at2"/>
<dbReference type="Pfam" id="PF01433">
    <property type="entry name" value="Peptidase_M1"/>
    <property type="match status" value="1"/>
</dbReference>
<dbReference type="InterPro" id="IPR014782">
    <property type="entry name" value="Peptidase_M1_dom"/>
</dbReference>
<feature type="transmembrane region" description="Helical" evidence="1">
    <location>
        <begin position="521"/>
        <end position="543"/>
    </location>
</feature>
<dbReference type="GO" id="GO:0043171">
    <property type="term" value="P:peptide catabolic process"/>
    <property type="evidence" value="ECO:0007669"/>
    <property type="project" value="TreeGrafter"/>
</dbReference>
<dbReference type="GO" id="GO:0070006">
    <property type="term" value="F:metalloaminopeptidase activity"/>
    <property type="evidence" value="ECO:0007669"/>
    <property type="project" value="TreeGrafter"/>
</dbReference>
<dbReference type="AlphaFoldDB" id="A0A3S9NZB3"/>
<feature type="domain" description="Peptidase M1 membrane alanine aminopeptidase" evidence="2">
    <location>
        <begin position="869"/>
        <end position="1076"/>
    </location>
</feature>
<dbReference type="GO" id="GO:0042277">
    <property type="term" value="F:peptide binding"/>
    <property type="evidence" value="ECO:0007669"/>
    <property type="project" value="TreeGrafter"/>
</dbReference>
<dbReference type="Gene3D" id="1.10.390.10">
    <property type="entry name" value="Neutral Protease Domain 2"/>
    <property type="match status" value="1"/>
</dbReference>
<name>A0A3S9NZB3_9BACT</name>
<dbReference type="Proteomes" id="UP000267268">
    <property type="component" value="Chromosome 1"/>
</dbReference>
<dbReference type="GO" id="GO:0005737">
    <property type="term" value="C:cytoplasm"/>
    <property type="evidence" value="ECO:0007669"/>
    <property type="project" value="TreeGrafter"/>
</dbReference>
<keyword evidence="1" id="KW-0472">Membrane</keyword>
<feature type="transmembrane region" description="Helical" evidence="1">
    <location>
        <begin position="106"/>
        <end position="131"/>
    </location>
</feature>
<feature type="transmembrane region" description="Helical" evidence="1">
    <location>
        <begin position="151"/>
        <end position="173"/>
    </location>
</feature>
<gene>
    <name evidence="3" type="ORF">EI427_03225</name>
</gene>
<feature type="transmembrane region" description="Helical" evidence="1">
    <location>
        <begin position="55"/>
        <end position="75"/>
    </location>
</feature>
<feature type="transmembrane region" description="Helical" evidence="1">
    <location>
        <begin position="564"/>
        <end position="586"/>
    </location>
</feature>
<protein>
    <recommendedName>
        <fullName evidence="2">Peptidase M1 membrane alanine aminopeptidase domain-containing protein</fullName>
    </recommendedName>
</protein>
<feature type="transmembrane region" description="Helical" evidence="1">
    <location>
        <begin position="180"/>
        <end position="199"/>
    </location>
</feature>
<organism evidence="3 4">
    <name type="scientific">Flammeovirga pectinis</name>
    <dbReference type="NCBI Taxonomy" id="2494373"/>
    <lineage>
        <taxon>Bacteria</taxon>
        <taxon>Pseudomonadati</taxon>
        <taxon>Bacteroidota</taxon>
        <taxon>Cytophagia</taxon>
        <taxon>Cytophagales</taxon>
        <taxon>Flammeovirgaceae</taxon>
        <taxon>Flammeovirga</taxon>
    </lineage>
</organism>
<reference evidence="3 4" key="1">
    <citation type="submission" date="2018-12" db="EMBL/GenBank/DDBJ databases">
        <title>Flammeovirga pectinis sp. nov., isolated from the gut of the Korean scallop, Patinopecten yessoensis.</title>
        <authorList>
            <person name="Bae J.-W."/>
            <person name="Jeong Y.-S."/>
            <person name="Kang W."/>
        </authorList>
    </citation>
    <scope>NUCLEOTIDE SEQUENCE [LARGE SCALE GENOMIC DNA]</scope>
    <source>
        <strain evidence="3 4">L12M1</strain>
    </source>
</reference>
<dbReference type="InterPro" id="IPR027268">
    <property type="entry name" value="Peptidase_M4/M1_CTD_sf"/>
</dbReference>
<feature type="transmembrane region" description="Helical" evidence="1">
    <location>
        <begin position="439"/>
        <end position="464"/>
    </location>
</feature>
<dbReference type="InterPro" id="IPR050344">
    <property type="entry name" value="Peptidase_M1_aminopeptidases"/>
</dbReference>
<accession>A0A3S9NZB3</accession>
<dbReference type="PANTHER" id="PTHR11533">
    <property type="entry name" value="PROTEASE M1 ZINC METALLOPROTEASE"/>
    <property type="match status" value="1"/>
</dbReference>
<keyword evidence="1" id="KW-1133">Transmembrane helix</keyword>
<feature type="transmembrane region" description="Helical" evidence="1">
    <location>
        <begin position="361"/>
        <end position="381"/>
    </location>
</feature>
<keyword evidence="4" id="KW-1185">Reference proteome</keyword>
<feature type="transmembrane region" description="Helical" evidence="1">
    <location>
        <begin position="248"/>
        <end position="267"/>
    </location>
</feature>
<dbReference type="PANTHER" id="PTHR11533:SF174">
    <property type="entry name" value="PUROMYCIN-SENSITIVE AMINOPEPTIDASE-RELATED"/>
    <property type="match status" value="1"/>
</dbReference>
<proteinExistence type="predicted"/>
<dbReference type="SUPFAM" id="SSF55486">
    <property type="entry name" value="Metalloproteases ('zincins'), catalytic domain"/>
    <property type="match status" value="1"/>
</dbReference>
<evidence type="ECO:0000256" key="1">
    <source>
        <dbReference type="SAM" id="Phobius"/>
    </source>
</evidence>
<feature type="transmembrane region" description="Helical" evidence="1">
    <location>
        <begin position="402"/>
        <end position="427"/>
    </location>
</feature>
<dbReference type="EMBL" id="CP034562">
    <property type="protein sequence ID" value="AZQ61266.1"/>
    <property type="molecule type" value="Genomic_DNA"/>
</dbReference>
<dbReference type="GO" id="GO:0016020">
    <property type="term" value="C:membrane"/>
    <property type="evidence" value="ECO:0007669"/>
    <property type="project" value="TreeGrafter"/>
</dbReference>
<evidence type="ECO:0000313" key="3">
    <source>
        <dbReference type="EMBL" id="AZQ61266.1"/>
    </source>
</evidence>
<dbReference type="GO" id="GO:0008270">
    <property type="term" value="F:zinc ion binding"/>
    <property type="evidence" value="ECO:0007669"/>
    <property type="project" value="InterPro"/>
</dbReference>
<feature type="transmembrane region" description="Helical" evidence="1">
    <location>
        <begin position="471"/>
        <end position="491"/>
    </location>
</feature>
<dbReference type="GO" id="GO:0005615">
    <property type="term" value="C:extracellular space"/>
    <property type="evidence" value="ECO:0007669"/>
    <property type="project" value="TreeGrafter"/>
</dbReference>
<evidence type="ECO:0000259" key="2">
    <source>
        <dbReference type="Pfam" id="PF01433"/>
    </source>
</evidence>
<evidence type="ECO:0000313" key="4">
    <source>
        <dbReference type="Proteomes" id="UP000267268"/>
    </source>
</evidence>